<protein>
    <submittedName>
        <fullName evidence="1">F-box protein At5g52880</fullName>
    </submittedName>
</protein>
<sequence length="84" mass="9509">MLLSQTIASHRSQYPLLDVNFFDELPKYALLNASLQSILVPVVLSCKISDAPSLPTIAFCSSLSWEELRLLSKYIANWDCHRLL</sequence>
<reference evidence="1" key="1">
    <citation type="submission" date="2018-02" db="EMBL/GenBank/DDBJ databases">
        <title>Rhizophora mucronata_Transcriptome.</title>
        <authorList>
            <person name="Meera S.P."/>
            <person name="Sreeshan A."/>
            <person name="Augustine A."/>
        </authorList>
    </citation>
    <scope>NUCLEOTIDE SEQUENCE</scope>
    <source>
        <tissue evidence="1">Leaf</tissue>
    </source>
</reference>
<name>A0A2P2K3H7_RHIMU</name>
<organism evidence="1">
    <name type="scientific">Rhizophora mucronata</name>
    <name type="common">Asiatic mangrove</name>
    <dbReference type="NCBI Taxonomy" id="61149"/>
    <lineage>
        <taxon>Eukaryota</taxon>
        <taxon>Viridiplantae</taxon>
        <taxon>Streptophyta</taxon>
        <taxon>Embryophyta</taxon>
        <taxon>Tracheophyta</taxon>
        <taxon>Spermatophyta</taxon>
        <taxon>Magnoliopsida</taxon>
        <taxon>eudicotyledons</taxon>
        <taxon>Gunneridae</taxon>
        <taxon>Pentapetalae</taxon>
        <taxon>rosids</taxon>
        <taxon>fabids</taxon>
        <taxon>Malpighiales</taxon>
        <taxon>Rhizophoraceae</taxon>
        <taxon>Rhizophora</taxon>
    </lineage>
</organism>
<dbReference type="EMBL" id="GGEC01019803">
    <property type="protein sequence ID" value="MBX00287.1"/>
    <property type="molecule type" value="Transcribed_RNA"/>
</dbReference>
<proteinExistence type="predicted"/>
<accession>A0A2P2K3H7</accession>
<dbReference type="AlphaFoldDB" id="A0A2P2K3H7"/>
<evidence type="ECO:0000313" key="1">
    <source>
        <dbReference type="EMBL" id="MBX00287.1"/>
    </source>
</evidence>